<comment type="caution">
    <text evidence="1">The sequence shown here is derived from an EMBL/GenBank/DDBJ whole genome shotgun (WGS) entry which is preliminary data.</text>
</comment>
<dbReference type="EMBL" id="JAIVFG010000023">
    <property type="protein sequence ID" value="MDB0571961.1"/>
    <property type="molecule type" value="Genomic_DNA"/>
</dbReference>
<accession>A0AAW5ZPI4</accession>
<evidence type="ECO:0000313" key="1">
    <source>
        <dbReference type="EMBL" id="MDB0571961.1"/>
    </source>
</evidence>
<dbReference type="Proteomes" id="UP001144050">
    <property type="component" value="Unassembled WGS sequence"/>
</dbReference>
<proteinExistence type="predicted"/>
<name>A0AAW5ZPI4_RALSL</name>
<sequence>MSPALAFKSGVTHFDAEQRRAGFAKRPASAVDQRPAFKLETLRFREMLLPFESILY</sequence>
<dbReference type="RefSeq" id="WP_155739109.1">
    <property type="nucleotide sequence ID" value="NZ_CP021764.2"/>
</dbReference>
<dbReference type="AlphaFoldDB" id="A0AAW5ZPI4"/>
<organism evidence="1 2">
    <name type="scientific">Ralstonia solanacearum</name>
    <name type="common">Pseudomonas solanacearum</name>
    <dbReference type="NCBI Taxonomy" id="305"/>
    <lineage>
        <taxon>Bacteria</taxon>
        <taxon>Pseudomonadati</taxon>
        <taxon>Pseudomonadota</taxon>
        <taxon>Betaproteobacteria</taxon>
        <taxon>Burkholderiales</taxon>
        <taxon>Burkholderiaceae</taxon>
        <taxon>Ralstonia</taxon>
        <taxon>Ralstonia solanacearum species complex</taxon>
    </lineage>
</organism>
<protein>
    <submittedName>
        <fullName evidence="1">Uncharacterized protein</fullName>
    </submittedName>
</protein>
<gene>
    <name evidence="1" type="ORF">LBW59_14430</name>
</gene>
<evidence type="ECO:0000313" key="2">
    <source>
        <dbReference type="Proteomes" id="UP001144050"/>
    </source>
</evidence>
<reference evidence="1" key="1">
    <citation type="submission" date="2021-09" db="EMBL/GenBank/DDBJ databases">
        <title>Genomic analysis of Ralstonia spp.</title>
        <authorList>
            <person name="Aburjaile F."/>
            <person name="Ariute J.C."/>
            <person name="Pais A.K.L."/>
            <person name="Albuquerque G.M.R."/>
            <person name="Silva A.M.F."/>
            <person name="Brenig B."/>
            <person name="Azevedo V."/>
            <person name="Matiuzzi M."/>
            <person name="Ramos R."/>
            <person name="Goes-Neto A."/>
            <person name="Soares S."/>
            <person name="Iseppon A.M.B."/>
            <person name="Souza E."/>
            <person name="Gama M."/>
        </authorList>
    </citation>
    <scope>NUCLEOTIDE SEQUENCE</scope>
    <source>
        <strain evidence="1">CCRMRs91</strain>
    </source>
</reference>